<evidence type="ECO:0000313" key="1">
    <source>
        <dbReference type="EMBL" id="KAF2684295.1"/>
    </source>
</evidence>
<proteinExistence type="predicted"/>
<organism evidence="1 2">
    <name type="scientific">Lentithecium fluviatile CBS 122367</name>
    <dbReference type="NCBI Taxonomy" id="1168545"/>
    <lineage>
        <taxon>Eukaryota</taxon>
        <taxon>Fungi</taxon>
        <taxon>Dikarya</taxon>
        <taxon>Ascomycota</taxon>
        <taxon>Pezizomycotina</taxon>
        <taxon>Dothideomycetes</taxon>
        <taxon>Pleosporomycetidae</taxon>
        <taxon>Pleosporales</taxon>
        <taxon>Massarineae</taxon>
        <taxon>Lentitheciaceae</taxon>
        <taxon>Lentithecium</taxon>
    </lineage>
</organism>
<keyword evidence="2" id="KW-1185">Reference proteome</keyword>
<dbReference type="AlphaFoldDB" id="A0A6G1J237"/>
<sequence>MQSICERWPLLLPAVRSLAPAAVGPARANGGEQPSSLLHQPSASTKAICDTRSGVWALLENIPSRPRLGGHLWLRIGGQHSLCRAAPFSCQQRAGATFDLHPLPSVPRALRVGRPWVCFAFAQCRCRRNALSRRQVGHHRQRMRRDGCPSLRQCPSGRE</sequence>
<reference evidence="1" key="1">
    <citation type="journal article" date="2020" name="Stud. Mycol.">
        <title>101 Dothideomycetes genomes: a test case for predicting lifestyles and emergence of pathogens.</title>
        <authorList>
            <person name="Haridas S."/>
            <person name="Albert R."/>
            <person name="Binder M."/>
            <person name="Bloem J."/>
            <person name="Labutti K."/>
            <person name="Salamov A."/>
            <person name="Andreopoulos B."/>
            <person name="Baker S."/>
            <person name="Barry K."/>
            <person name="Bills G."/>
            <person name="Bluhm B."/>
            <person name="Cannon C."/>
            <person name="Castanera R."/>
            <person name="Culley D."/>
            <person name="Daum C."/>
            <person name="Ezra D."/>
            <person name="Gonzalez J."/>
            <person name="Henrissat B."/>
            <person name="Kuo A."/>
            <person name="Liang C."/>
            <person name="Lipzen A."/>
            <person name="Lutzoni F."/>
            <person name="Magnuson J."/>
            <person name="Mondo S."/>
            <person name="Nolan M."/>
            <person name="Ohm R."/>
            <person name="Pangilinan J."/>
            <person name="Park H.-J."/>
            <person name="Ramirez L."/>
            <person name="Alfaro M."/>
            <person name="Sun H."/>
            <person name="Tritt A."/>
            <person name="Yoshinaga Y."/>
            <person name="Zwiers L.-H."/>
            <person name="Turgeon B."/>
            <person name="Goodwin S."/>
            <person name="Spatafora J."/>
            <person name="Crous P."/>
            <person name="Grigoriev I."/>
        </authorList>
    </citation>
    <scope>NUCLEOTIDE SEQUENCE</scope>
    <source>
        <strain evidence="1">CBS 122367</strain>
    </source>
</reference>
<name>A0A6G1J237_9PLEO</name>
<accession>A0A6G1J237</accession>
<dbReference type="EMBL" id="MU005581">
    <property type="protein sequence ID" value="KAF2684295.1"/>
    <property type="molecule type" value="Genomic_DNA"/>
</dbReference>
<dbReference type="Proteomes" id="UP000799291">
    <property type="component" value="Unassembled WGS sequence"/>
</dbReference>
<evidence type="ECO:0000313" key="2">
    <source>
        <dbReference type="Proteomes" id="UP000799291"/>
    </source>
</evidence>
<protein>
    <submittedName>
        <fullName evidence="1">Uncharacterized protein</fullName>
    </submittedName>
</protein>
<gene>
    <name evidence="1" type="ORF">K458DRAFT_29968</name>
</gene>